<reference evidence="1 2" key="1">
    <citation type="submission" date="2020-06" db="EMBL/GenBank/DDBJ databases">
        <authorList>
            <person name="Criscuolo A."/>
        </authorList>
    </citation>
    <scope>NUCLEOTIDE SEQUENCE [LARGE SCALE GENOMIC DNA]</scope>
    <source>
        <strain evidence="2">CIP 111411</strain>
    </source>
</reference>
<sequence length="54" mass="6121">MKIIYIILKSINPKNVFGVNQKSDLSLQKGKLYADETNSLLADMYAAENENIFI</sequence>
<comment type="caution">
    <text evidence="1">The sequence shown here is derived from an EMBL/GenBank/DDBJ whole genome shotgun (WGS) entry which is preliminary data.</text>
</comment>
<protein>
    <submittedName>
        <fullName evidence="1">Uncharacterized protein</fullName>
    </submittedName>
</protein>
<gene>
    <name evidence="1" type="ORF">FLAT13_00547</name>
</gene>
<evidence type="ECO:0000313" key="2">
    <source>
        <dbReference type="Proteomes" id="UP000530060"/>
    </source>
</evidence>
<dbReference type="AlphaFoldDB" id="A0A6V6YPI1"/>
<accession>A0A6V6YPI1</accession>
<evidence type="ECO:0000313" key="1">
    <source>
        <dbReference type="EMBL" id="CAD0001411.1"/>
    </source>
</evidence>
<dbReference type="Proteomes" id="UP000530060">
    <property type="component" value="Unassembled WGS sequence"/>
</dbReference>
<organism evidence="1 2">
    <name type="scientific">Flavobacterium salmonis</name>
    <dbReference type="NCBI Taxonomy" id="2654844"/>
    <lineage>
        <taxon>Bacteria</taxon>
        <taxon>Pseudomonadati</taxon>
        <taxon>Bacteroidota</taxon>
        <taxon>Flavobacteriia</taxon>
        <taxon>Flavobacteriales</taxon>
        <taxon>Flavobacteriaceae</taxon>
        <taxon>Flavobacterium</taxon>
    </lineage>
</organism>
<dbReference type="RefSeq" id="WP_180907848.1">
    <property type="nucleotide sequence ID" value="NZ_CAIJDP010000057.1"/>
</dbReference>
<dbReference type="EMBL" id="CAIJDP010000057">
    <property type="protein sequence ID" value="CAD0001411.1"/>
    <property type="molecule type" value="Genomic_DNA"/>
</dbReference>
<proteinExistence type="predicted"/>
<keyword evidence="2" id="KW-1185">Reference proteome</keyword>
<name>A0A6V6YPI1_9FLAO</name>